<sequence length="1349" mass="150641">MSKTGNIPYQAFGELLAKRRNAAGFAKQRELAEALGVTQQTVSRWEKGLGRPISKEILRLEKLVKAQEGELFAAADYKDAPLQAKSELATSYDKPLPLAALTPDTFEIFCTSLLDRLYQPLGGHVHRYGATGHTQHGIDIVAKGPFGTHTFQCKRVVEFGPQKVHSAVAKQTYEADLKVLLLSSVASPNARDAVAMHADWQIWDRDDITRKLHELPLYDRLDLVDRFFHGQRLNLLGIEEPGPIQDEERFFIQFLVQDRFFNHAWALVGRESEIEQVVVAARNEKVLLTCLIGNPGAGKTRVLREISRLLGSEGGLHVRFISPTEEVKAHHLDGLRDRKGVATILVIDDAHDREDLGVLLRHAADPGNRTRLLFSLRPYGVSTLVSQAADVALSGPSVALVQMTLQSKEQARLLAESILRECGAALEAAAEIAEATYTTPLATVLAAQLVARDAISLQLLGKSEEFRRYVLLKLRDEITAKLVSKHEEEKLKAVLSVTALLQPVIPDDPNLVTILTTVYGVSDAEIARLMLLLGQSGVLFKRGIRTRLAPDLLADEFIRWSYLKEDGTVNGSFAAIFELANKDHLKNMLVNLGRLDWRLREGATDDSDALRSIEPHLRWHGDYVNRHVQAVEAMAYYQPRLALNFARRLVNEGHGNDTHVCNIIRNASYNYDYIEEGCTLLWKAGKNDNRQLNQEPGHAVRILKEMAKYQLHKPVEHVRKVVAFALKLLERPASVTSLYTPFEMLIGPLETEFQSTSYSKSTFTISRYRVALKNVQQLRDDVTNALLDFLKLGRDRRAFLAAQTWQNGLSGAIPGDSSVDEWAAEHGKNLAAISTLVNETYIPPVVLVRLAQSLRWHAFHGRPETSVLAKPILELLHRDLTTRLTRALIDGWGMETWDIGDSLTRSGYEEERQTLVAEIVKAYQAPSALFEVVNSCLDEMSAIARGYGSPYIFVGYLLEASPAFAEEIVARNFEGKAEHLALHVGRALSIVIASGAPGTVSKYVQRSKDSSKELSQLAEAYASYVPKGPYRPDEVALFERIMSSDDESVLLPATFLVQQVASTNPGLAVELICKVDFTVSTRVTHDCLMWVAGGQTIPQEIVSSMRTRLLEKLVSLKELDDHWVKAFLSSSVKEDSTAVMQFIRARMVECERHGTWRFTPLHKEYGGAEDGIGFNESENGLRHLVEFLDWGLKNTTQDGSLPRIGEVVAGMWGSYDEVMLNALLTWMAAGDRERALVVGLILRESQNSFVYEFPEFIRKLLNAAELIDDEALDAVRSSIVAATNTGVRHGTPGEPFPQDVKLEKHCLEVLSTLSRVEPAYELYDSLLKDARYSMAHERRTSRYLDEEDD</sequence>
<feature type="domain" description="HTH cro/C1-type" evidence="1">
    <location>
        <begin position="28"/>
        <end position="71"/>
    </location>
</feature>
<gene>
    <name evidence="2" type="ORF">PQR63_15350</name>
</gene>
<comment type="caution">
    <text evidence="2">The sequence shown here is derived from an EMBL/GenBank/DDBJ whole genome shotgun (WGS) entry which is preliminary data.</text>
</comment>
<dbReference type="RefSeq" id="WP_408168865.1">
    <property type="nucleotide sequence ID" value="NZ_JAQQFR010000009.1"/>
</dbReference>
<proteinExistence type="predicted"/>
<dbReference type="PROSITE" id="PS50943">
    <property type="entry name" value="HTH_CROC1"/>
    <property type="match status" value="1"/>
</dbReference>
<accession>A0ABW8ZAH0</accession>
<keyword evidence="3" id="KW-1185">Reference proteome</keyword>
<name>A0ABW8ZAH0_9BURK</name>
<dbReference type="Pfam" id="PF01381">
    <property type="entry name" value="HTH_3"/>
    <property type="match status" value="1"/>
</dbReference>
<dbReference type="InterPro" id="IPR001387">
    <property type="entry name" value="Cro/C1-type_HTH"/>
</dbReference>
<dbReference type="SMART" id="SM00530">
    <property type="entry name" value="HTH_XRE"/>
    <property type="match status" value="1"/>
</dbReference>
<evidence type="ECO:0000313" key="3">
    <source>
        <dbReference type="Proteomes" id="UP001629214"/>
    </source>
</evidence>
<dbReference type="CDD" id="cd00093">
    <property type="entry name" value="HTH_XRE"/>
    <property type="match status" value="1"/>
</dbReference>
<evidence type="ECO:0000259" key="1">
    <source>
        <dbReference type="PROSITE" id="PS50943"/>
    </source>
</evidence>
<organism evidence="2 3">
    <name type="scientific">Herbaspirillum rhizosphaerae</name>
    <dbReference type="NCBI Taxonomy" id="346179"/>
    <lineage>
        <taxon>Bacteria</taxon>
        <taxon>Pseudomonadati</taxon>
        <taxon>Pseudomonadota</taxon>
        <taxon>Betaproteobacteria</taxon>
        <taxon>Burkholderiales</taxon>
        <taxon>Oxalobacteraceae</taxon>
        <taxon>Herbaspirillum</taxon>
    </lineage>
</organism>
<dbReference type="SUPFAM" id="SSF52540">
    <property type="entry name" value="P-loop containing nucleoside triphosphate hydrolases"/>
    <property type="match status" value="1"/>
</dbReference>
<dbReference type="Gene3D" id="3.40.50.300">
    <property type="entry name" value="P-loop containing nucleotide triphosphate hydrolases"/>
    <property type="match status" value="1"/>
</dbReference>
<reference evidence="2 3" key="1">
    <citation type="journal article" date="2024" name="Chem. Sci.">
        <title>Discovery of megapolipeptins by genome mining of a Burkholderiales bacteria collection.</title>
        <authorList>
            <person name="Paulo B.S."/>
            <person name="Recchia M.J.J."/>
            <person name="Lee S."/>
            <person name="Fergusson C.H."/>
            <person name="Romanowski S.B."/>
            <person name="Hernandez A."/>
            <person name="Krull N."/>
            <person name="Liu D.Y."/>
            <person name="Cavanagh H."/>
            <person name="Bos A."/>
            <person name="Gray C.A."/>
            <person name="Murphy B.T."/>
            <person name="Linington R.G."/>
            <person name="Eustaquio A.S."/>
        </authorList>
    </citation>
    <scope>NUCLEOTIDE SEQUENCE [LARGE SCALE GENOMIC DNA]</scope>
    <source>
        <strain evidence="2 3">RL21-008-BIB-B</strain>
    </source>
</reference>
<dbReference type="Proteomes" id="UP001629214">
    <property type="component" value="Unassembled WGS sequence"/>
</dbReference>
<dbReference type="Gene3D" id="1.10.260.40">
    <property type="entry name" value="lambda repressor-like DNA-binding domains"/>
    <property type="match status" value="1"/>
</dbReference>
<dbReference type="InterPro" id="IPR027417">
    <property type="entry name" value="P-loop_NTPase"/>
</dbReference>
<dbReference type="EMBL" id="JAQQFR010000009">
    <property type="protein sequence ID" value="MFL9879775.1"/>
    <property type="molecule type" value="Genomic_DNA"/>
</dbReference>
<dbReference type="SUPFAM" id="SSF47413">
    <property type="entry name" value="lambda repressor-like DNA-binding domains"/>
    <property type="match status" value="1"/>
</dbReference>
<evidence type="ECO:0000313" key="2">
    <source>
        <dbReference type="EMBL" id="MFL9879775.1"/>
    </source>
</evidence>
<protein>
    <submittedName>
        <fullName evidence="2">Helix-turn-helix domain-containing protein</fullName>
    </submittedName>
</protein>
<dbReference type="InterPro" id="IPR010982">
    <property type="entry name" value="Lambda_DNA-bd_dom_sf"/>
</dbReference>